<dbReference type="EMBL" id="WUBL01000075">
    <property type="protein sequence ID" value="KAF2967032.1"/>
    <property type="molecule type" value="Genomic_DNA"/>
</dbReference>
<gene>
    <name evidence="2" type="ORF">GQX73_g6554</name>
</gene>
<comment type="caution">
    <text evidence="2">The sequence shown here is derived from an EMBL/GenBank/DDBJ whole genome shotgun (WGS) entry which is preliminary data.</text>
</comment>
<name>A0A7C8MKG0_9PEZI</name>
<evidence type="ECO:0000313" key="2">
    <source>
        <dbReference type="EMBL" id="KAF2967032.1"/>
    </source>
</evidence>
<dbReference type="OrthoDB" id="5403747at2759"/>
<dbReference type="InParanoid" id="A0A7C8MKG0"/>
<evidence type="ECO:0000313" key="3">
    <source>
        <dbReference type="Proteomes" id="UP000481858"/>
    </source>
</evidence>
<feature type="region of interest" description="Disordered" evidence="1">
    <location>
        <begin position="57"/>
        <end position="85"/>
    </location>
</feature>
<evidence type="ECO:0000256" key="1">
    <source>
        <dbReference type="SAM" id="MobiDB-lite"/>
    </source>
</evidence>
<protein>
    <recommendedName>
        <fullName evidence="4">Myb-like domain-containing protein</fullName>
    </recommendedName>
</protein>
<evidence type="ECO:0008006" key="4">
    <source>
        <dbReference type="Google" id="ProtNLM"/>
    </source>
</evidence>
<organism evidence="2 3">
    <name type="scientific">Xylaria multiplex</name>
    <dbReference type="NCBI Taxonomy" id="323545"/>
    <lineage>
        <taxon>Eukaryota</taxon>
        <taxon>Fungi</taxon>
        <taxon>Dikarya</taxon>
        <taxon>Ascomycota</taxon>
        <taxon>Pezizomycotina</taxon>
        <taxon>Sordariomycetes</taxon>
        <taxon>Xylariomycetidae</taxon>
        <taxon>Xylariales</taxon>
        <taxon>Xylariaceae</taxon>
        <taxon>Xylaria</taxon>
    </lineage>
</organism>
<accession>A0A7C8MKG0</accession>
<sequence>MPPALKEGELSQKEMAIVAYSRECIKTSMDWDKLALIAGYKSKGAAMNIYYSAKKKLDAATGKGKRAAEDTDTEGEQPAQKKTEI</sequence>
<proteinExistence type="predicted"/>
<dbReference type="AlphaFoldDB" id="A0A7C8MKG0"/>
<keyword evidence="3" id="KW-1185">Reference proteome</keyword>
<reference evidence="2 3" key="1">
    <citation type="submission" date="2019-12" db="EMBL/GenBank/DDBJ databases">
        <title>Draft genome sequence of the ascomycete Xylaria multiplex DSM 110363.</title>
        <authorList>
            <person name="Buettner E."/>
            <person name="Kellner H."/>
        </authorList>
    </citation>
    <scope>NUCLEOTIDE SEQUENCE [LARGE SCALE GENOMIC DNA]</scope>
    <source>
        <strain evidence="2 3">DSM 110363</strain>
    </source>
</reference>
<dbReference type="Proteomes" id="UP000481858">
    <property type="component" value="Unassembled WGS sequence"/>
</dbReference>